<sequence>MTTKTTILTLAAALACAAAPALAATKAAAAKPAPAMPTIPALNASCPAGLMIATDGAGAVRINGKAAKPRRVNDKTVSAAAQGGVVVSLSIGEDGQPVVSTTGPGRAHASCTLADPAAAAAATPAVAPPPARATSSSQPSIAPVLRAAYCRNEVAGKFSIKPESVSMDRPIAESGGGTRVEGTANLGSEGRKAFTCQFDETGRWAELKLP</sequence>
<feature type="signal peptide" evidence="1">
    <location>
        <begin position="1"/>
        <end position="23"/>
    </location>
</feature>
<evidence type="ECO:0000313" key="2">
    <source>
        <dbReference type="EMBL" id="MDY0746405.1"/>
    </source>
</evidence>
<name>A0ABU5DJD4_9BURK</name>
<proteinExistence type="predicted"/>
<gene>
    <name evidence="2" type="ORF">SNE35_17970</name>
</gene>
<keyword evidence="1" id="KW-0732">Signal</keyword>
<evidence type="ECO:0000313" key="3">
    <source>
        <dbReference type="Proteomes" id="UP001285263"/>
    </source>
</evidence>
<reference evidence="2 3" key="1">
    <citation type="submission" date="2023-11" db="EMBL/GenBank/DDBJ databases">
        <title>Paucibacter sp. nov., isolated from fresh soil in Korea.</title>
        <authorList>
            <person name="Le N.T.T."/>
        </authorList>
    </citation>
    <scope>NUCLEOTIDE SEQUENCE [LARGE SCALE GENOMIC DNA]</scope>
    <source>
        <strain evidence="2 3">R3-3</strain>
    </source>
</reference>
<dbReference type="RefSeq" id="WP_320424315.1">
    <property type="nucleotide sequence ID" value="NZ_JAXCLA010000005.1"/>
</dbReference>
<organism evidence="2 3">
    <name type="scientific">Roseateles agri</name>
    <dbReference type="NCBI Taxonomy" id="3098619"/>
    <lineage>
        <taxon>Bacteria</taxon>
        <taxon>Pseudomonadati</taxon>
        <taxon>Pseudomonadota</taxon>
        <taxon>Betaproteobacteria</taxon>
        <taxon>Burkholderiales</taxon>
        <taxon>Sphaerotilaceae</taxon>
        <taxon>Roseateles</taxon>
    </lineage>
</organism>
<keyword evidence="3" id="KW-1185">Reference proteome</keyword>
<dbReference type="Proteomes" id="UP001285263">
    <property type="component" value="Unassembled WGS sequence"/>
</dbReference>
<feature type="chain" id="PRO_5045295163" evidence="1">
    <location>
        <begin position="24"/>
        <end position="210"/>
    </location>
</feature>
<evidence type="ECO:0000256" key="1">
    <source>
        <dbReference type="SAM" id="SignalP"/>
    </source>
</evidence>
<comment type="caution">
    <text evidence="2">The sequence shown here is derived from an EMBL/GenBank/DDBJ whole genome shotgun (WGS) entry which is preliminary data.</text>
</comment>
<accession>A0ABU5DJD4</accession>
<protein>
    <submittedName>
        <fullName evidence="2">Uncharacterized protein</fullName>
    </submittedName>
</protein>
<dbReference type="EMBL" id="JAXCLA010000005">
    <property type="protein sequence ID" value="MDY0746405.1"/>
    <property type="molecule type" value="Genomic_DNA"/>
</dbReference>
<dbReference type="PROSITE" id="PS51257">
    <property type="entry name" value="PROKAR_LIPOPROTEIN"/>
    <property type="match status" value="1"/>
</dbReference>